<evidence type="ECO:0000313" key="7">
    <source>
        <dbReference type="EMBL" id="MDP0588790.1"/>
    </source>
</evidence>
<evidence type="ECO:0000256" key="3">
    <source>
        <dbReference type="ARBA" id="ARBA00023316"/>
    </source>
</evidence>
<dbReference type="SUPFAM" id="SSF50685">
    <property type="entry name" value="Barwin-like endoglucanases"/>
    <property type="match status" value="1"/>
</dbReference>
<dbReference type="GO" id="GO:0019867">
    <property type="term" value="C:outer membrane"/>
    <property type="evidence" value="ECO:0007669"/>
    <property type="project" value="InterPro"/>
</dbReference>
<dbReference type="InterPro" id="IPR036908">
    <property type="entry name" value="RlpA-like_sf"/>
</dbReference>
<keyword evidence="2 4" id="KW-0456">Lyase</keyword>
<accession>A0AA90NLE1</accession>
<dbReference type="InterPro" id="IPR026044">
    <property type="entry name" value="MltA"/>
</dbReference>
<feature type="domain" description="Lytic transglycosylase MltA" evidence="6">
    <location>
        <begin position="117"/>
        <end position="254"/>
    </location>
</feature>
<dbReference type="GO" id="GO:0071555">
    <property type="term" value="P:cell wall organization"/>
    <property type="evidence" value="ECO:0007669"/>
    <property type="project" value="UniProtKB-KW"/>
</dbReference>
<organism evidence="7 8">
    <name type="scientific">Candidatus Endonucleibacter bathymodioli</name>
    <dbReference type="NCBI Taxonomy" id="539814"/>
    <lineage>
        <taxon>Bacteria</taxon>
        <taxon>Pseudomonadati</taxon>
        <taxon>Pseudomonadota</taxon>
        <taxon>Gammaproteobacteria</taxon>
        <taxon>Oceanospirillales</taxon>
        <taxon>Endozoicomonadaceae</taxon>
        <taxon>Candidatus Endonucleibacter</taxon>
    </lineage>
</organism>
<dbReference type="GO" id="GO:0009254">
    <property type="term" value="P:peptidoglycan turnover"/>
    <property type="evidence" value="ECO:0007669"/>
    <property type="project" value="UniProtKB-UniRule"/>
</dbReference>
<dbReference type="GO" id="GO:0004553">
    <property type="term" value="F:hydrolase activity, hydrolyzing O-glycosyl compounds"/>
    <property type="evidence" value="ECO:0007669"/>
    <property type="project" value="InterPro"/>
</dbReference>
<name>A0AA90NLE1_9GAMM</name>
<dbReference type="PIRSF" id="PIRSF019422">
    <property type="entry name" value="MltA"/>
    <property type="match status" value="1"/>
</dbReference>
<dbReference type="InterPro" id="IPR005300">
    <property type="entry name" value="MltA_B"/>
</dbReference>
<dbReference type="Gene3D" id="2.40.240.50">
    <property type="entry name" value="Barwin-like endoglucanases"/>
    <property type="match status" value="1"/>
</dbReference>
<comment type="caution">
    <text evidence="7">The sequence shown here is derived from an EMBL/GenBank/DDBJ whole genome shotgun (WGS) entry which is preliminary data.</text>
</comment>
<feature type="signal peptide" evidence="5">
    <location>
        <begin position="1"/>
        <end position="21"/>
    </location>
</feature>
<keyword evidence="8" id="KW-1185">Reference proteome</keyword>
<dbReference type="PANTHER" id="PTHR30124:SF0">
    <property type="entry name" value="MEMBRANE-BOUND LYTIC MUREIN TRANSGLYCOSYLASE A"/>
    <property type="match status" value="1"/>
</dbReference>
<keyword evidence="5" id="KW-0732">Signal</keyword>
<proteinExistence type="predicted"/>
<evidence type="ECO:0000256" key="1">
    <source>
        <dbReference type="ARBA" id="ARBA00001420"/>
    </source>
</evidence>
<dbReference type="Gene3D" id="2.40.40.10">
    <property type="entry name" value="RlpA-like domain"/>
    <property type="match status" value="1"/>
</dbReference>
<dbReference type="Proteomes" id="UP001178148">
    <property type="component" value="Unassembled WGS sequence"/>
</dbReference>
<evidence type="ECO:0000256" key="4">
    <source>
        <dbReference type="PIRNR" id="PIRNR019422"/>
    </source>
</evidence>
<dbReference type="InterPro" id="IPR010611">
    <property type="entry name" value="3D_dom"/>
</dbReference>
<gene>
    <name evidence="7" type="ORF">QS748_06170</name>
</gene>
<comment type="catalytic activity">
    <reaction evidence="1 4">
        <text>Exolytic cleavage of the (1-&gt;4)-beta-glycosidic linkage between N-acetylmuramic acid (MurNAc) and N-acetylglucosamine (GlcNAc) residues in peptidoglycan, from either the reducing or the non-reducing ends of the peptidoglycan chains, with concomitant formation of a 1,6-anhydrobond in the MurNAc residue.</text>
        <dbReference type="EC" id="4.2.2.n1"/>
    </reaction>
</comment>
<sequence length="348" mass="38700">MQKILMAMFAFFLSGAISSFAYGSGSFVSVSFEDLKGWGVDQGVAVRTVLLASCQKLRRSTFYGRALFGSYKKWKNICHQLSKISDTEVKEFFEKNFTVYRVAPTNHGLFTGYYSPVYEGRLTAEPGFEVPLLKVPGLRGKGGLKKSDSRAVIEQKIIEGKIKSDQVLVWIKSSVDKFFLQIQGSGQIRLKDGTIYYVGYAGNNGRKYVSIGRVLKNRGALAKISMSTIRGWLESNPDKQQELFNENPRYIFFEKTKYGAITAQGIPATAYRTMAVDPKFIPYGTPLWVDTELTATKKPFRQMMVAQDTGGAIKGLVRGDIYMGAGAHAEQMAGEQQALGKLYVIVPK</sequence>
<dbReference type="CDD" id="cd14485">
    <property type="entry name" value="mltA_like_LT_A"/>
    <property type="match status" value="1"/>
</dbReference>
<dbReference type="SMART" id="SM00925">
    <property type="entry name" value="MltA"/>
    <property type="match status" value="1"/>
</dbReference>
<dbReference type="Pfam" id="PF06725">
    <property type="entry name" value="3D"/>
    <property type="match status" value="1"/>
</dbReference>
<dbReference type="GO" id="GO:0009253">
    <property type="term" value="P:peptidoglycan catabolic process"/>
    <property type="evidence" value="ECO:0007669"/>
    <property type="project" value="TreeGrafter"/>
</dbReference>
<dbReference type="AlphaFoldDB" id="A0AA90NLE1"/>
<reference evidence="7 8" key="1">
    <citation type="journal article" date="2023" name="bioRxiv">
        <title>An intranuclear bacterial parasite of deep-sea mussels expresses apoptosis inhibitors acquired from its host.</title>
        <authorList>
            <person name="Gonzalez Porras M.A."/>
            <person name="Assie A."/>
            <person name="Tietjen M."/>
            <person name="Violette M."/>
            <person name="Kleiner M."/>
            <person name="Gruber-Vodicka H."/>
            <person name="Dubilier N."/>
            <person name="Leisch N."/>
        </authorList>
    </citation>
    <scope>NUCLEOTIDE SEQUENCE [LARGE SCALE GENOMIC DNA]</scope>
    <source>
        <strain evidence="7">IAP13</strain>
    </source>
</reference>
<dbReference type="EC" id="4.2.2.n1" evidence="4"/>
<protein>
    <recommendedName>
        <fullName evidence="4">Membrane-bound lytic murein transglycosylase A</fullName>
        <ecNumber evidence="4">4.2.2.n1</ecNumber>
    </recommendedName>
    <alternativeName>
        <fullName evidence="4">Murein hydrolase A</fullName>
    </alternativeName>
</protein>
<evidence type="ECO:0000256" key="2">
    <source>
        <dbReference type="ARBA" id="ARBA00023239"/>
    </source>
</evidence>
<evidence type="ECO:0000256" key="5">
    <source>
        <dbReference type="SAM" id="SignalP"/>
    </source>
</evidence>
<evidence type="ECO:0000313" key="8">
    <source>
        <dbReference type="Proteomes" id="UP001178148"/>
    </source>
</evidence>
<feature type="chain" id="PRO_5041711795" description="Membrane-bound lytic murein transglycosylase A" evidence="5">
    <location>
        <begin position="22"/>
        <end position="348"/>
    </location>
</feature>
<comment type="function">
    <text evidence="4">Murein-degrading enzyme. May play a role in recycling of muropeptides during cell elongation and/or cell division.</text>
</comment>
<dbReference type="PANTHER" id="PTHR30124">
    <property type="entry name" value="MEMBRANE-BOUND LYTIC MUREIN TRANSGLYCOSYLASE A"/>
    <property type="match status" value="1"/>
</dbReference>
<dbReference type="CDD" id="cd14668">
    <property type="entry name" value="mlta_B"/>
    <property type="match status" value="1"/>
</dbReference>
<dbReference type="Pfam" id="PF03562">
    <property type="entry name" value="MltA"/>
    <property type="match status" value="1"/>
</dbReference>
<dbReference type="GO" id="GO:0008933">
    <property type="term" value="F:peptidoglycan lytic transglycosylase activity"/>
    <property type="evidence" value="ECO:0007669"/>
    <property type="project" value="TreeGrafter"/>
</dbReference>
<keyword evidence="3 4" id="KW-0961">Cell wall biogenesis/degradation</keyword>
<evidence type="ECO:0000259" key="6">
    <source>
        <dbReference type="SMART" id="SM00925"/>
    </source>
</evidence>
<dbReference type="EMBL" id="JASXSV010000007">
    <property type="protein sequence ID" value="MDP0588790.1"/>
    <property type="molecule type" value="Genomic_DNA"/>
</dbReference>